<dbReference type="PANTHER" id="PTHR31851">
    <property type="entry name" value="FE(2+)/MN(2+) TRANSPORTER PCL1"/>
    <property type="match status" value="1"/>
</dbReference>
<feature type="transmembrane region" description="Helical" evidence="5">
    <location>
        <begin position="12"/>
        <end position="30"/>
    </location>
</feature>
<dbReference type="AlphaFoldDB" id="A0A1N6FAZ4"/>
<dbReference type="Pfam" id="PF01988">
    <property type="entry name" value="VIT1"/>
    <property type="match status" value="1"/>
</dbReference>
<dbReference type="STRING" id="1217970.SAMN05444002_1527"/>
<keyword evidence="2 5" id="KW-0812">Transmembrane</keyword>
<reference evidence="7" key="1">
    <citation type="submission" date="2016-11" db="EMBL/GenBank/DDBJ databases">
        <authorList>
            <person name="Varghese N."/>
            <person name="Submissions S."/>
        </authorList>
    </citation>
    <scope>NUCLEOTIDE SEQUENCE [LARGE SCALE GENOMIC DNA]</scope>
    <source>
        <strain evidence="7">DSM 29440</strain>
    </source>
</reference>
<feature type="transmembrane region" description="Helical" evidence="5">
    <location>
        <begin position="167"/>
        <end position="186"/>
    </location>
</feature>
<name>A0A1N6FAZ4_9RHOB</name>
<evidence type="ECO:0000313" key="7">
    <source>
        <dbReference type="Proteomes" id="UP000184932"/>
    </source>
</evidence>
<dbReference type="RefSeq" id="WP_074255588.1">
    <property type="nucleotide sequence ID" value="NZ_FSRL01000001.1"/>
</dbReference>
<organism evidence="6 7">
    <name type="scientific">Vannielia litorea</name>
    <dbReference type="NCBI Taxonomy" id="1217970"/>
    <lineage>
        <taxon>Bacteria</taxon>
        <taxon>Pseudomonadati</taxon>
        <taxon>Pseudomonadota</taxon>
        <taxon>Alphaproteobacteria</taxon>
        <taxon>Rhodobacterales</taxon>
        <taxon>Paracoccaceae</taxon>
        <taxon>Vannielia</taxon>
    </lineage>
</organism>
<evidence type="ECO:0000256" key="5">
    <source>
        <dbReference type="SAM" id="Phobius"/>
    </source>
</evidence>
<gene>
    <name evidence="6" type="ORF">SAMN05444002_1527</name>
</gene>
<evidence type="ECO:0000256" key="2">
    <source>
        <dbReference type="ARBA" id="ARBA00022692"/>
    </source>
</evidence>
<dbReference type="GO" id="GO:0030026">
    <property type="term" value="P:intracellular manganese ion homeostasis"/>
    <property type="evidence" value="ECO:0007669"/>
    <property type="project" value="InterPro"/>
</dbReference>
<keyword evidence="7" id="KW-1185">Reference proteome</keyword>
<keyword evidence="4 5" id="KW-0472">Membrane</keyword>
<feature type="transmembrane region" description="Helical" evidence="5">
    <location>
        <begin position="142"/>
        <end position="161"/>
    </location>
</feature>
<dbReference type="OrthoDB" id="5506246at2"/>
<sequence length="221" mass="22081">MPLAHHLKQITYGGNDGIVTTFAIVAGFAGAEAEGAGAIGAVAVLVFGLANLFADGVSMGLGEFLSTRSARALYRAERARVLEGADRRRLVAMLGARGLTPGTAARVAEGLEESPELVADLLAGAGVSMPDLRDATPARDGVVTFGAFLAFGLVPLLPFLLAGPEAGSTLSSVAASLAALTALGLLRARATGERGVRALGEVLGVGVLCGLVAYGVGALVG</sequence>
<proteinExistence type="predicted"/>
<dbReference type="Proteomes" id="UP000184932">
    <property type="component" value="Unassembled WGS sequence"/>
</dbReference>
<dbReference type="EMBL" id="FSRL01000001">
    <property type="protein sequence ID" value="SIN92455.1"/>
    <property type="molecule type" value="Genomic_DNA"/>
</dbReference>
<protein>
    <submittedName>
        <fullName evidence="6">Predicted Fe2+/Mn2+ transporter, VIT1/CCC1 family</fullName>
    </submittedName>
</protein>
<comment type="subcellular location">
    <subcellularLocation>
        <location evidence="1">Endomembrane system</location>
        <topology evidence="1">Multi-pass membrane protein</topology>
    </subcellularLocation>
</comment>
<dbReference type="GO" id="GO:0005384">
    <property type="term" value="F:manganese ion transmembrane transporter activity"/>
    <property type="evidence" value="ECO:0007669"/>
    <property type="project" value="InterPro"/>
</dbReference>
<evidence type="ECO:0000313" key="6">
    <source>
        <dbReference type="EMBL" id="SIN92455.1"/>
    </source>
</evidence>
<keyword evidence="3 5" id="KW-1133">Transmembrane helix</keyword>
<evidence type="ECO:0000256" key="3">
    <source>
        <dbReference type="ARBA" id="ARBA00022989"/>
    </source>
</evidence>
<feature type="transmembrane region" description="Helical" evidence="5">
    <location>
        <begin position="198"/>
        <end position="220"/>
    </location>
</feature>
<feature type="transmembrane region" description="Helical" evidence="5">
    <location>
        <begin position="36"/>
        <end position="54"/>
    </location>
</feature>
<dbReference type="InterPro" id="IPR008217">
    <property type="entry name" value="Ccc1_fam"/>
</dbReference>
<dbReference type="GO" id="GO:0012505">
    <property type="term" value="C:endomembrane system"/>
    <property type="evidence" value="ECO:0007669"/>
    <property type="project" value="UniProtKB-SubCell"/>
</dbReference>
<accession>A0A1N6FAZ4</accession>
<evidence type="ECO:0000256" key="1">
    <source>
        <dbReference type="ARBA" id="ARBA00004127"/>
    </source>
</evidence>
<evidence type="ECO:0000256" key="4">
    <source>
        <dbReference type="ARBA" id="ARBA00023136"/>
    </source>
</evidence>